<evidence type="ECO:0000256" key="1">
    <source>
        <dbReference type="ARBA" id="ARBA00006711"/>
    </source>
</evidence>
<dbReference type="AlphaFoldDB" id="A0A6A7K976"/>
<keyword evidence="6 10" id="KW-0548">Nucleotidyltransferase</keyword>
<organism evidence="11 12">
    <name type="scientific">Alkalibaculum sporogenes</name>
    <dbReference type="NCBI Taxonomy" id="2655001"/>
    <lineage>
        <taxon>Bacteria</taxon>
        <taxon>Bacillati</taxon>
        <taxon>Bacillota</taxon>
        <taxon>Clostridia</taxon>
        <taxon>Eubacteriales</taxon>
        <taxon>Eubacteriaceae</taxon>
        <taxon>Alkalibaculum</taxon>
    </lineage>
</organism>
<evidence type="ECO:0000256" key="7">
    <source>
        <dbReference type="ARBA" id="ARBA00023163"/>
    </source>
</evidence>
<comment type="similarity">
    <text evidence="1 10">Belongs to the RNA polymerase subunit omega family.</text>
</comment>
<dbReference type="HAMAP" id="MF_00366">
    <property type="entry name" value="RNApol_bact_RpoZ"/>
    <property type="match status" value="1"/>
</dbReference>
<dbReference type="EMBL" id="WHNX01000013">
    <property type="protein sequence ID" value="MPW26028.1"/>
    <property type="molecule type" value="Genomic_DNA"/>
</dbReference>
<keyword evidence="5 10" id="KW-0808">Transferase</keyword>
<dbReference type="InterPro" id="IPR036161">
    <property type="entry name" value="RPB6/omega-like_sf"/>
</dbReference>
<dbReference type="SMART" id="SM01409">
    <property type="entry name" value="RNA_pol_Rpb6"/>
    <property type="match status" value="1"/>
</dbReference>
<accession>A0A6A7K976</accession>
<dbReference type="GO" id="GO:0003677">
    <property type="term" value="F:DNA binding"/>
    <property type="evidence" value="ECO:0007669"/>
    <property type="project" value="UniProtKB-UniRule"/>
</dbReference>
<evidence type="ECO:0000256" key="3">
    <source>
        <dbReference type="ARBA" id="ARBA00013725"/>
    </source>
</evidence>
<protein>
    <recommendedName>
        <fullName evidence="3 10">DNA-directed RNA polymerase subunit omega</fullName>
        <shortName evidence="10">RNAP omega subunit</shortName>
        <ecNumber evidence="2 10">2.7.7.6</ecNumber>
    </recommendedName>
    <alternativeName>
        <fullName evidence="10">RNA polymerase omega subunit</fullName>
    </alternativeName>
    <alternativeName>
        <fullName evidence="8 10">Transcriptase subunit omega</fullName>
    </alternativeName>
</protein>
<evidence type="ECO:0000256" key="2">
    <source>
        <dbReference type="ARBA" id="ARBA00012418"/>
    </source>
</evidence>
<sequence>MRYPAINKLLEKVDNKYSLILVTAKRARQLIDGAPTDIVLDNKNPVSIATEEIIQDKIKYEYK</sequence>
<evidence type="ECO:0000256" key="9">
    <source>
        <dbReference type="ARBA" id="ARBA00048552"/>
    </source>
</evidence>
<dbReference type="Pfam" id="PF01192">
    <property type="entry name" value="RNA_pol_Rpb6"/>
    <property type="match status" value="1"/>
</dbReference>
<keyword evidence="7 10" id="KW-0804">Transcription</keyword>
<dbReference type="SUPFAM" id="SSF63562">
    <property type="entry name" value="RPB6/omega subunit-like"/>
    <property type="match status" value="1"/>
</dbReference>
<evidence type="ECO:0000256" key="8">
    <source>
        <dbReference type="ARBA" id="ARBA00029924"/>
    </source>
</evidence>
<dbReference type="InterPro" id="IPR003716">
    <property type="entry name" value="DNA-dir_RNA_pol_omega"/>
</dbReference>
<keyword evidence="4 10" id="KW-0240">DNA-directed RNA polymerase</keyword>
<evidence type="ECO:0000256" key="6">
    <source>
        <dbReference type="ARBA" id="ARBA00022695"/>
    </source>
</evidence>
<dbReference type="Proteomes" id="UP000440004">
    <property type="component" value="Unassembled WGS sequence"/>
</dbReference>
<dbReference type="GO" id="GO:0003899">
    <property type="term" value="F:DNA-directed RNA polymerase activity"/>
    <property type="evidence" value="ECO:0007669"/>
    <property type="project" value="UniProtKB-UniRule"/>
</dbReference>
<dbReference type="PANTHER" id="PTHR34476:SF1">
    <property type="entry name" value="DNA-DIRECTED RNA POLYMERASE SUBUNIT OMEGA"/>
    <property type="match status" value="1"/>
</dbReference>
<dbReference type="EC" id="2.7.7.6" evidence="2 10"/>
<comment type="function">
    <text evidence="10">Promotes RNA polymerase assembly. Latches the N- and C-terminal regions of the beta' subunit thereby facilitating its interaction with the beta and alpha subunits.</text>
</comment>
<evidence type="ECO:0000256" key="5">
    <source>
        <dbReference type="ARBA" id="ARBA00022679"/>
    </source>
</evidence>
<reference evidence="11 12" key="1">
    <citation type="submission" date="2019-10" db="EMBL/GenBank/DDBJ databases">
        <title>Alkalibaculum tamaniensis sp.nov., a new alkaliphilic acetogen, isolated on methoxylated aromatics from a mud volcano.</title>
        <authorList>
            <person name="Khomyakova M.A."/>
            <person name="Merkel A.Y."/>
            <person name="Bonch-Osmolovskaya E.A."/>
            <person name="Slobodkin A.I."/>
        </authorList>
    </citation>
    <scope>NUCLEOTIDE SEQUENCE [LARGE SCALE GENOMIC DNA]</scope>
    <source>
        <strain evidence="11 12">M08DMB</strain>
    </source>
</reference>
<proteinExistence type="inferred from homology"/>
<dbReference type="Gene3D" id="3.90.940.10">
    <property type="match status" value="1"/>
</dbReference>
<dbReference type="RefSeq" id="WP_152804115.1">
    <property type="nucleotide sequence ID" value="NZ_WHNX01000013.1"/>
</dbReference>
<evidence type="ECO:0000256" key="4">
    <source>
        <dbReference type="ARBA" id="ARBA00022478"/>
    </source>
</evidence>
<comment type="catalytic activity">
    <reaction evidence="9 10">
        <text>RNA(n) + a ribonucleoside 5'-triphosphate = RNA(n+1) + diphosphate</text>
        <dbReference type="Rhea" id="RHEA:21248"/>
        <dbReference type="Rhea" id="RHEA-COMP:14527"/>
        <dbReference type="Rhea" id="RHEA-COMP:17342"/>
        <dbReference type="ChEBI" id="CHEBI:33019"/>
        <dbReference type="ChEBI" id="CHEBI:61557"/>
        <dbReference type="ChEBI" id="CHEBI:140395"/>
        <dbReference type="EC" id="2.7.7.6"/>
    </reaction>
</comment>
<comment type="subunit">
    <text evidence="10">The RNAP catalytic core consists of 2 alpha, 1 beta, 1 beta' and 1 omega subunit. When a sigma factor is associated with the core the holoenzyme is formed, which can initiate transcription.</text>
</comment>
<evidence type="ECO:0000313" key="11">
    <source>
        <dbReference type="EMBL" id="MPW26028.1"/>
    </source>
</evidence>
<name>A0A6A7K976_9FIRM</name>
<dbReference type="PANTHER" id="PTHR34476">
    <property type="entry name" value="DNA-DIRECTED RNA POLYMERASE SUBUNIT OMEGA"/>
    <property type="match status" value="1"/>
</dbReference>
<evidence type="ECO:0000256" key="10">
    <source>
        <dbReference type="HAMAP-Rule" id="MF_00366"/>
    </source>
</evidence>
<keyword evidence="12" id="KW-1185">Reference proteome</keyword>
<dbReference type="GO" id="GO:0006351">
    <property type="term" value="P:DNA-templated transcription"/>
    <property type="evidence" value="ECO:0007669"/>
    <property type="project" value="UniProtKB-UniRule"/>
</dbReference>
<dbReference type="InterPro" id="IPR006110">
    <property type="entry name" value="Pol_omega/Rpo6/RPB6"/>
</dbReference>
<evidence type="ECO:0000313" key="12">
    <source>
        <dbReference type="Proteomes" id="UP000440004"/>
    </source>
</evidence>
<comment type="caution">
    <text evidence="11">The sequence shown here is derived from an EMBL/GenBank/DDBJ whole genome shotgun (WGS) entry which is preliminary data.</text>
</comment>
<dbReference type="NCBIfam" id="TIGR00690">
    <property type="entry name" value="rpoZ"/>
    <property type="match status" value="1"/>
</dbReference>
<gene>
    <name evidence="10" type="primary">rpoZ</name>
    <name evidence="11" type="ORF">GC105_09520</name>
</gene>
<dbReference type="GO" id="GO:0000428">
    <property type="term" value="C:DNA-directed RNA polymerase complex"/>
    <property type="evidence" value="ECO:0007669"/>
    <property type="project" value="UniProtKB-KW"/>
</dbReference>